<dbReference type="CDD" id="cd06261">
    <property type="entry name" value="TM_PBP2"/>
    <property type="match status" value="1"/>
</dbReference>
<name>A0A1C3JCA7_9VIBR</name>
<keyword evidence="5 9" id="KW-0812">Transmembrane</keyword>
<dbReference type="Pfam" id="PF00528">
    <property type="entry name" value="BPD_transp_1"/>
    <property type="match status" value="1"/>
</dbReference>
<keyword evidence="3 9" id="KW-0813">Transport</keyword>
<evidence type="ECO:0000256" key="5">
    <source>
        <dbReference type="ARBA" id="ARBA00022692"/>
    </source>
</evidence>
<dbReference type="InterPro" id="IPR043429">
    <property type="entry name" value="ArtM/GltK/GlnP/TcyL/YhdX-like"/>
</dbReference>
<dbReference type="InterPro" id="IPR000515">
    <property type="entry name" value="MetI-like"/>
</dbReference>
<dbReference type="GO" id="GO:0022857">
    <property type="term" value="F:transmembrane transporter activity"/>
    <property type="evidence" value="ECO:0007669"/>
    <property type="project" value="InterPro"/>
</dbReference>
<evidence type="ECO:0000256" key="7">
    <source>
        <dbReference type="ARBA" id="ARBA00022989"/>
    </source>
</evidence>
<protein>
    <submittedName>
        <fullName evidence="11">Putative glutamine ABC transporter permease protein GlnP</fullName>
    </submittedName>
</protein>
<dbReference type="EMBL" id="FLQZ01000031">
    <property type="protein sequence ID" value="SBT12763.1"/>
    <property type="molecule type" value="Genomic_DNA"/>
</dbReference>
<dbReference type="SUPFAM" id="SSF161098">
    <property type="entry name" value="MetI-like"/>
    <property type="match status" value="1"/>
</dbReference>
<evidence type="ECO:0000256" key="9">
    <source>
        <dbReference type="RuleBase" id="RU363032"/>
    </source>
</evidence>
<accession>A0A1C3JCA7</accession>
<evidence type="ECO:0000256" key="8">
    <source>
        <dbReference type="ARBA" id="ARBA00023136"/>
    </source>
</evidence>
<organism evidence="11 12">
    <name type="scientific">Vibrio celticus</name>
    <dbReference type="NCBI Taxonomy" id="446372"/>
    <lineage>
        <taxon>Bacteria</taxon>
        <taxon>Pseudomonadati</taxon>
        <taxon>Pseudomonadota</taxon>
        <taxon>Gammaproteobacteria</taxon>
        <taxon>Vibrionales</taxon>
        <taxon>Vibrionaceae</taxon>
        <taxon>Vibrio</taxon>
    </lineage>
</organism>
<dbReference type="RefSeq" id="WP_017066357.1">
    <property type="nucleotide sequence ID" value="NZ_AP025464.1"/>
</dbReference>
<keyword evidence="12" id="KW-1185">Reference proteome</keyword>
<dbReference type="NCBIfam" id="TIGR01726">
    <property type="entry name" value="HEQRo_perm_3TM"/>
    <property type="match status" value="1"/>
</dbReference>
<evidence type="ECO:0000313" key="12">
    <source>
        <dbReference type="Proteomes" id="UP000092819"/>
    </source>
</evidence>
<feature type="domain" description="ABC transmembrane type-1" evidence="10">
    <location>
        <begin position="18"/>
        <end position="206"/>
    </location>
</feature>
<dbReference type="AlphaFoldDB" id="A0A1C3JCA7"/>
<dbReference type="Gene3D" id="1.10.3720.10">
    <property type="entry name" value="MetI-like"/>
    <property type="match status" value="1"/>
</dbReference>
<evidence type="ECO:0000256" key="1">
    <source>
        <dbReference type="ARBA" id="ARBA00004429"/>
    </source>
</evidence>
<dbReference type="InterPro" id="IPR035906">
    <property type="entry name" value="MetI-like_sf"/>
</dbReference>
<keyword evidence="8 9" id="KW-0472">Membrane</keyword>
<gene>
    <name evidence="11" type="primary">glnP_1</name>
    <name evidence="11" type="ORF">VCE7224_01506</name>
</gene>
<dbReference type="Proteomes" id="UP000092819">
    <property type="component" value="Unassembled WGS sequence"/>
</dbReference>
<evidence type="ECO:0000256" key="6">
    <source>
        <dbReference type="ARBA" id="ARBA00022970"/>
    </source>
</evidence>
<evidence type="ECO:0000256" key="2">
    <source>
        <dbReference type="ARBA" id="ARBA00010072"/>
    </source>
</evidence>
<feature type="transmembrane region" description="Helical" evidence="9">
    <location>
        <begin position="183"/>
        <end position="202"/>
    </location>
</feature>
<feature type="transmembrane region" description="Helical" evidence="9">
    <location>
        <begin position="20"/>
        <end position="42"/>
    </location>
</feature>
<evidence type="ECO:0000313" key="11">
    <source>
        <dbReference type="EMBL" id="SBT12763.1"/>
    </source>
</evidence>
<reference evidence="12" key="1">
    <citation type="submission" date="2016-06" db="EMBL/GenBank/DDBJ databases">
        <authorList>
            <person name="Rodrigo-Torres L."/>
            <person name="Arahal D.R."/>
        </authorList>
    </citation>
    <scope>NUCLEOTIDE SEQUENCE [LARGE SCALE GENOMIC DNA]</scope>
    <source>
        <strain evidence="12">CECT 7224</strain>
    </source>
</reference>
<feature type="transmembrane region" description="Helical" evidence="9">
    <location>
        <begin position="86"/>
        <end position="103"/>
    </location>
</feature>
<dbReference type="GO" id="GO:0043190">
    <property type="term" value="C:ATP-binding cassette (ABC) transporter complex"/>
    <property type="evidence" value="ECO:0007669"/>
    <property type="project" value="InterPro"/>
</dbReference>
<evidence type="ECO:0000259" key="10">
    <source>
        <dbReference type="PROSITE" id="PS50928"/>
    </source>
</evidence>
<comment type="subcellular location">
    <subcellularLocation>
        <location evidence="1">Cell inner membrane</location>
        <topology evidence="1">Multi-pass membrane protein</topology>
    </subcellularLocation>
    <subcellularLocation>
        <location evidence="9">Cell membrane</location>
        <topology evidence="9">Multi-pass membrane protein</topology>
    </subcellularLocation>
</comment>
<comment type="similarity">
    <text evidence="2">Belongs to the binding-protein-dependent transport system permease family. HisMQ subfamily.</text>
</comment>
<keyword evidence="7 9" id="KW-1133">Transmembrane helix</keyword>
<dbReference type="PANTHER" id="PTHR30614">
    <property type="entry name" value="MEMBRANE COMPONENT OF AMINO ACID ABC TRANSPORTER"/>
    <property type="match status" value="1"/>
</dbReference>
<sequence>MEEWNIIWQQKELFASGFVTTFYLFVSSSILSFIIGISLLYCLENSKLGVKYTINSLIGMMRTLPFLILAYLLYYGLPQVGIRLDAITAGIIALSLYHGTYFCEIFRGVRKGLEPGYIEAAHAYGFSKFKTFTRVITPNVLFKSVPLITNQLIICLKDTAFLSIITVAEITAAANSIQSTYFIPLNAFIIAIALYWAVSIALETITKRIQTKVELRGLSHA</sequence>
<dbReference type="PANTHER" id="PTHR30614:SF0">
    <property type="entry name" value="L-CYSTINE TRANSPORT SYSTEM PERMEASE PROTEIN TCYL"/>
    <property type="match status" value="1"/>
</dbReference>
<dbReference type="GO" id="GO:0006865">
    <property type="term" value="P:amino acid transport"/>
    <property type="evidence" value="ECO:0007669"/>
    <property type="project" value="UniProtKB-KW"/>
</dbReference>
<keyword evidence="6" id="KW-0029">Amino-acid transport</keyword>
<proteinExistence type="inferred from homology"/>
<keyword evidence="4" id="KW-1003">Cell membrane</keyword>
<evidence type="ECO:0000256" key="4">
    <source>
        <dbReference type="ARBA" id="ARBA00022475"/>
    </source>
</evidence>
<evidence type="ECO:0000256" key="3">
    <source>
        <dbReference type="ARBA" id="ARBA00022448"/>
    </source>
</evidence>
<feature type="transmembrane region" description="Helical" evidence="9">
    <location>
        <begin position="54"/>
        <end position="74"/>
    </location>
</feature>
<dbReference type="PROSITE" id="PS50928">
    <property type="entry name" value="ABC_TM1"/>
    <property type="match status" value="1"/>
</dbReference>
<dbReference type="InterPro" id="IPR010065">
    <property type="entry name" value="AA_ABC_transptr_permease_3TM"/>
</dbReference>